<dbReference type="AlphaFoldDB" id="A0A5Q4ZLJ2"/>
<sequence length="88" mass="9671">MSKKRNGSQRLPFSFRLCRRFSDFSIPVAAAFWHPAQSTLGALSNAFALPHKRAAQGGGLGFILTPSPPCSPCMDSSPLWRAFLFRTT</sequence>
<name>A0A5Q4ZLJ2_9BURK</name>
<keyword evidence="1" id="KW-0614">Plasmid</keyword>
<protein>
    <submittedName>
        <fullName evidence="1">Uncharacterized protein</fullName>
    </submittedName>
</protein>
<dbReference type="Proteomes" id="UP000325811">
    <property type="component" value="Plasmid pIII"/>
</dbReference>
<accession>A0A5Q4ZLJ2</accession>
<evidence type="ECO:0000313" key="2">
    <source>
        <dbReference type="Proteomes" id="UP000325811"/>
    </source>
</evidence>
<reference evidence="1 2" key="1">
    <citation type="submission" date="2019-08" db="EMBL/GenBank/DDBJ databases">
        <authorList>
            <person name="Herpell B J."/>
        </authorList>
    </citation>
    <scope>NUCLEOTIDE SEQUENCE [LARGE SCALE GENOMIC DNA]</scope>
    <source>
        <strain evidence="2">Msb3</strain>
        <plasmid evidence="1 2">pIII</plasmid>
    </source>
</reference>
<dbReference type="EMBL" id="LR699557">
    <property type="protein sequence ID" value="VVD31238.1"/>
    <property type="molecule type" value="Genomic_DNA"/>
</dbReference>
<keyword evidence="2" id="KW-1185">Reference proteome</keyword>
<gene>
    <name evidence="1" type="ORF">PDMSB3_0015</name>
</gene>
<dbReference type="KEGG" id="pdio:PDMSB3_0015.4"/>
<geneLocation type="plasmid" evidence="1 2">
    <name>pIII</name>
</geneLocation>
<proteinExistence type="predicted"/>
<organism evidence="1 2">
    <name type="scientific">Paraburkholderia dioscoreae</name>
    <dbReference type="NCBI Taxonomy" id="2604047"/>
    <lineage>
        <taxon>Bacteria</taxon>
        <taxon>Pseudomonadati</taxon>
        <taxon>Pseudomonadota</taxon>
        <taxon>Betaproteobacteria</taxon>
        <taxon>Burkholderiales</taxon>
        <taxon>Burkholderiaceae</taxon>
        <taxon>Paraburkholderia</taxon>
    </lineage>
</organism>
<evidence type="ECO:0000313" key="1">
    <source>
        <dbReference type="EMBL" id="VVD31238.1"/>
    </source>
</evidence>